<proteinExistence type="predicted"/>
<feature type="compositionally biased region" description="Polar residues" evidence="1">
    <location>
        <begin position="94"/>
        <end position="114"/>
    </location>
</feature>
<dbReference type="EMBL" id="JACAZI010000022">
    <property type="protein sequence ID" value="KAF7336636.1"/>
    <property type="molecule type" value="Genomic_DNA"/>
</dbReference>
<reference evidence="3" key="1">
    <citation type="submission" date="2020-05" db="EMBL/GenBank/DDBJ databases">
        <title>Mycena genomes resolve the evolution of fungal bioluminescence.</title>
        <authorList>
            <person name="Tsai I.J."/>
        </authorList>
    </citation>
    <scope>NUCLEOTIDE SEQUENCE</scope>
    <source>
        <strain evidence="3">CCC161011</strain>
    </source>
</reference>
<gene>
    <name evidence="3" type="ORF">MVEN_02098100</name>
</gene>
<feature type="transmembrane region" description="Helical" evidence="2">
    <location>
        <begin position="173"/>
        <end position="193"/>
    </location>
</feature>
<keyword evidence="2" id="KW-0472">Membrane</keyword>
<evidence type="ECO:0000313" key="4">
    <source>
        <dbReference type="Proteomes" id="UP000620124"/>
    </source>
</evidence>
<comment type="caution">
    <text evidence="3">The sequence shown here is derived from an EMBL/GenBank/DDBJ whole genome shotgun (WGS) entry which is preliminary data.</text>
</comment>
<accession>A0A8H6X9N3</accession>
<protein>
    <submittedName>
        <fullName evidence="3">Uncharacterized protein</fullName>
    </submittedName>
</protein>
<organism evidence="3 4">
    <name type="scientific">Mycena venus</name>
    <dbReference type="NCBI Taxonomy" id="2733690"/>
    <lineage>
        <taxon>Eukaryota</taxon>
        <taxon>Fungi</taxon>
        <taxon>Dikarya</taxon>
        <taxon>Basidiomycota</taxon>
        <taxon>Agaricomycotina</taxon>
        <taxon>Agaricomycetes</taxon>
        <taxon>Agaricomycetidae</taxon>
        <taxon>Agaricales</taxon>
        <taxon>Marasmiineae</taxon>
        <taxon>Mycenaceae</taxon>
        <taxon>Mycena</taxon>
    </lineage>
</organism>
<keyword evidence="2" id="KW-0812">Transmembrane</keyword>
<sequence>MRFLSSVDTQPPGAAHVAEFDRQTGTSVVWTNVNATVGTELLLTIEDSTGLSKNSAVFPVTTGSGDGCLTSTGGSNPGKSSTTSALPSTAPASINPSSPPKSFTTASQFQSSVFGGTSTSSGSSTGTSSSSEGASIPPTRSFQSLSPTSSASSANTNSPAVQPGGQSNRAGPIAGGIVGGLVVVFSVLAFFLCRTRRRGQRGTFGDTEKEPSAQPLPATTTLQDEWTAAQLFSVLPSGETQLSSLPSQIVPSGILAEEGKVIGGPTTQFVQHDNPAGTELAKVHAPAEAALGPAIQPDNPNAQLLDEIRMLRHQVHAIEQRIQPQIQPTIPVMDQARAEEPPEYTS</sequence>
<keyword evidence="4" id="KW-1185">Reference proteome</keyword>
<name>A0A8H6X9N3_9AGAR</name>
<dbReference type="Proteomes" id="UP000620124">
    <property type="component" value="Unassembled WGS sequence"/>
</dbReference>
<feature type="compositionally biased region" description="Polar residues" evidence="1">
    <location>
        <begin position="69"/>
        <end position="79"/>
    </location>
</feature>
<dbReference type="AlphaFoldDB" id="A0A8H6X9N3"/>
<feature type="region of interest" description="Disordered" evidence="1">
    <location>
        <begin position="59"/>
        <end position="167"/>
    </location>
</feature>
<keyword evidence="2" id="KW-1133">Transmembrane helix</keyword>
<dbReference type="OrthoDB" id="3069789at2759"/>
<evidence type="ECO:0000313" key="3">
    <source>
        <dbReference type="EMBL" id="KAF7336636.1"/>
    </source>
</evidence>
<feature type="compositionally biased region" description="Low complexity" evidence="1">
    <location>
        <begin position="80"/>
        <end position="93"/>
    </location>
</feature>
<evidence type="ECO:0000256" key="2">
    <source>
        <dbReference type="SAM" id="Phobius"/>
    </source>
</evidence>
<feature type="compositionally biased region" description="Low complexity" evidence="1">
    <location>
        <begin position="115"/>
        <end position="131"/>
    </location>
</feature>
<evidence type="ECO:0000256" key="1">
    <source>
        <dbReference type="SAM" id="MobiDB-lite"/>
    </source>
</evidence>
<feature type="compositionally biased region" description="Low complexity" evidence="1">
    <location>
        <begin position="146"/>
        <end position="159"/>
    </location>
</feature>